<organism evidence="1 2">
    <name type="scientific">Periconia macrospinosa</name>
    <dbReference type="NCBI Taxonomy" id="97972"/>
    <lineage>
        <taxon>Eukaryota</taxon>
        <taxon>Fungi</taxon>
        <taxon>Dikarya</taxon>
        <taxon>Ascomycota</taxon>
        <taxon>Pezizomycotina</taxon>
        <taxon>Dothideomycetes</taxon>
        <taxon>Pleosporomycetidae</taxon>
        <taxon>Pleosporales</taxon>
        <taxon>Massarineae</taxon>
        <taxon>Periconiaceae</taxon>
        <taxon>Periconia</taxon>
    </lineage>
</organism>
<feature type="non-terminal residue" evidence="1">
    <location>
        <position position="110"/>
    </location>
</feature>
<name>A0A2V1CX46_9PLEO</name>
<gene>
    <name evidence="1" type="ORF">DM02DRAFT_467714</name>
</gene>
<evidence type="ECO:0008006" key="3">
    <source>
        <dbReference type="Google" id="ProtNLM"/>
    </source>
</evidence>
<evidence type="ECO:0000313" key="2">
    <source>
        <dbReference type="Proteomes" id="UP000244855"/>
    </source>
</evidence>
<sequence>RLTPNRLSQMPIGEDLLPAEKQLIVELMFRREAAIAWEFSEMTHIHPDVSPPYRIRTIPHKAWQIRGYKPPKKLEPEVIKMVRERLDRGTIELCDSQYRNPWFLVKKKGG</sequence>
<dbReference type="EMBL" id="KZ806794">
    <property type="protein sequence ID" value="PVH90054.1"/>
    <property type="molecule type" value="Genomic_DNA"/>
</dbReference>
<reference evidence="1 2" key="1">
    <citation type="journal article" date="2018" name="Sci. Rep.">
        <title>Comparative genomics provides insights into the lifestyle and reveals functional heterogeneity of dark septate endophytic fungi.</title>
        <authorList>
            <person name="Knapp D.G."/>
            <person name="Nemeth J.B."/>
            <person name="Barry K."/>
            <person name="Hainaut M."/>
            <person name="Henrissat B."/>
            <person name="Johnson J."/>
            <person name="Kuo A."/>
            <person name="Lim J.H.P."/>
            <person name="Lipzen A."/>
            <person name="Nolan M."/>
            <person name="Ohm R.A."/>
            <person name="Tamas L."/>
            <person name="Grigoriev I.V."/>
            <person name="Spatafora J.W."/>
            <person name="Nagy L.G."/>
            <person name="Kovacs G.M."/>
        </authorList>
    </citation>
    <scope>NUCLEOTIDE SEQUENCE [LARGE SCALE GENOMIC DNA]</scope>
    <source>
        <strain evidence="1 2">DSE2036</strain>
    </source>
</reference>
<evidence type="ECO:0000313" key="1">
    <source>
        <dbReference type="EMBL" id="PVH90054.1"/>
    </source>
</evidence>
<dbReference type="AlphaFoldDB" id="A0A2V1CX46"/>
<keyword evidence="2" id="KW-1185">Reference proteome</keyword>
<dbReference type="SUPFAM" id="SSF56672">
    <property type="entry name" value="DNA/RNA polymerases"/>
    <property type="match status" value="1"/>
</dbReference>
<dbReference type="Proteomes" id="UP000244855">
    <property type="component" value="Unassembled WGS sequence"/>
</dbReference>
<dbReference type="InterPro" id="IPR043502">
    <property type="entry name" value="DNA/RNA_pol_sf"/>
</dbReference>
<protein>
    <recommendedName>
        <fullName evidence="3">DNA/RNA polymerase</fullName>
    </recommendedName>
</protein>
<proteinExistence type="predicted"/>
<feature type="non-terminal residue" evidence="1">
    <location>
        <position position="1"/>
    </location>
</feature>
<dbReference type="Gene3D" id="3.10.10.10">
    <property type="entry name" value="HIV Type 1 Reverse Transcriptase, subunit A, domain 1"/>
    <property type="match status" value="1"/>
</dbReference>
<dbReference type="OrthoDB" id="3695537at2759"/>
<accession>A0A2V1CX46</accession>